<reference evidence="1" key="1">
    <citation type="submission" date="2021-01" db="EMBL/GenBank/DDBJ databases">
        <title>Whole genome shotgun sequence of Planobispora rosea NBRC 15558.</title>
        <authorList>
            <person name="Komaki H."/>
            <person name="Tamura T."/>
        </authorList>
    </citation>
    <scope>NUCLEOTIDE SEQUENCE</scope>
    <source>
        <strain evidence="1">NBRC 15558</strain>
    </source>
</reference>
<dbReference type="GO" id="GO:0016787">
    <property type="term" value="F:hydrolase activity"/>
    <property type="evidence" value="ECO:0007669"/>
    <property type="project" value="InterPro"/>
</dbReference>
<protein>
    <recommendedName>
        <fullName evidence="3">Alpha/beta hydrolase</fullName>
    </recommendedName>
</protein>
<comment type="caution">
    <text evidence="1">The sequence shown here is derived from an EMBL/GenBank/DDBJ whole genome shotgun (WGS) entry which is preliminary data.</text>
</comment>
<dbReference type="SUPFAM" id="SSF53474">
    <property type="entry name" value="alpha/beta-Hydrolases"/>
    <property type="match status" value="1"/>
</dbReference>
<dbReference type="InterPro" id="IPR010662">
    <property type="entry name" value="RBBP9/YdeN"/>
</dbReference>
<dbReference type="InterPro" id="IPR029058">
    <property type="entry name" value="AB_hydrolase_fold"/>
</dbReference>
<dbReference type="Proteomes" id="UP000655044">
    <property type="component" value="Unassembled WGS sequence"/>
</dbReference>
<evidence type="ECO:0008006" key="3">
    <source>
        <dbReference type="Google" id="ProtNLM"/>
    </source>
</evidence>
<dbReference type="PANTHER" id="PTHR15394">
    <property type="entry name" value="SERINE HYDROLASE RBBP9"/>
    <property type="match status" value="1"/>
</dbReference>
<evidence type="ECO:0000313" key="2">
    <source>
        <dbReference type="Proteomes" id="UP000655044"/>
    </source>
</evidence>
<dbReference type="AlphaFoldDB" id="A0A8J3WCP9"/>
<gene>
    <name evidence="1" type="ORF">Pro02_28330</name>
</gene>
<organism evidence="1 2">
    <name type="scientific">Planobispora rosea</name>
    <dbReference type="NCBI Taxonomy" id="35762"/>
    <lineage>
        <taxon>Bacteria</taxon>
        <taxon>Bacillati</taxon>
        <taxon>Actinomycetota</taxon>
        <taxon>Actinomycetes</taxon>
        <taxon>Streptosporangiales</taxon>
        <taxon>Streptosporangiaceae</taxon>
        <taxon>Planobispora</taxon>
    </lineage>
</organism>
<dbReference type="PANTHER" id="PTHR15394:SF3">
    <property type="entry name" value="SERINE HYDROLASE RBBP9"/>
    <property type="match status" value="1"/>
</dbReference>
<evidence type="ECO:0000313" key="1">
    <source>
        <dbReference type="EMBL" id="GIH84425.1"/>
    </source>
</evidence>
<name>A0A8J3WCP9_PLARO</name>
<dbReference type="Pfam" id="PF06821">
    <property type="entry name" value="Ser_hydrolase"/>
    <property type="match status" value="1"/>
</dbReference>
<dbReference type="Gene3D" id="3.40.50.1820">
    <property type="entry name" value="alpha/beta hydrolase"/>
    <property type="match status" value="1"/>
</dbReference>
<dbReference type="EMBL" id="BOOI01000024">
    <property type="protein sequence ID" value="GIH84425.1"/>
    <property type="molecule type" value="Genomic_DNA"/>
</dbReference>
<dbReference type="RefSeq" id="WP_189242092.1">
    <property type="nucleotide sequence ID" value="NZ_BMQP01000009.1"/>
</dbReference>
<proteinExistence type="predicted"/>
<keyword evidence="2" id="KW-1185">Reference proteome</keyword>
<sequence>MNTIILAHAVETGPESLWYPYLRAALDGRAEVRIPALPDPGAPDPEAWLTALTAAGRDTDPGDTVLVGHSLGGVTLLRLLERHDTDRHGPYAGAVLVATPYKEVGYEALNPFFAPRFDWARIRRAARAFQVLIAADDPVLTPDPFDHARHYVTELGATATVRAAGGHFPIWSPDDIPTGLALPEVTPLVTGLLPAASS</sequence>
<accession>A0A8J3WCP9</accession>